<accession>A0A8S4QJ95</accession>
<comment type="caution">
    <text evidence="1">The sequence shown here is derived from an EMBL/GenBank/DDBJ whole genome shotgun (WGS) entry which is preliminary data.</text>
</comment>
<name>A0A8S4QJ95_9NEOP</name>
<sequence>MACKLAPYWRSRARSTGASSGSFSRVAARVVRFGFSPPVSLFHRLAYNEVHQLLLNNTVEYILEFTPPADGVESYDTMPSLLWMHSDGGDVAHPVLVTARQRAGKDTPACATPLSYVHSHNKHWQTCL</sequence>
<evidence type="ECO:0000313" key="2">
    <source>
        <dbReference type="Proteomes" id="UP000838756"/>
    </source>
</evidence>
<evidence type="ECO:0000313" key="1">
    <source>
        <dbReference type="EMBL" id="CAH2210890.1"/>
    </source>
</evidence>
<keyword evidence="2" id="KW-1185">Reference proteome</keyword>
<dbReference type="OrthoDB" id="416618at2759"/>
<dbReference type="Proteomes" id="UP000838756">
    <property type="component" value="Unassembled WGS sequence"/>
</dbReference>
<protein>
    <submittedName>
        <fullName evidence="1">Jg574 protein</fullName>
    </submittedName>
</protein>
<gene>
    <name evidence="1" type="primary">jg574</name>
    <name evidence="1" type="ORF">PAEG_LOCUS2747</name>
</gene>
<dbReference type="AlphaFoldDB" id="A0A8S4QJ95"/>
<proteinExistence type="predicted"/>
<reference evidence="1" key="1">
    <citation type="submission" date="2022-03" db="EMBL/GenBank/DDBJ databases">
        <authorList>
            <person name="Lindestad O."/>
        </authorList>
    </citation>
    <scope>NUCLEOTIDE SEQUENCE</scope>
</reference>
<organism evidence="1 2">
    <name type="scientific">Pararge aegeria aegeria</name>
    <dbReference type="NCBI Taxonomy" id="348720"/>
    <lineage>
        <taxon>Eukaryota</taxon>
        <taxon>Metazoa</taxon>
        <taxon>Ecdysozoa</taxon>
        <taxon>Arthropoda</taxon>
        <taxon>Hexapoda</taxon>
        <taxon>Insecta</taxon>
        <taxon>Pterygota</taxon>
        <taxon>Neoptera</taxon>
        <taxon>Endopterygota</taxon>
        <taxon>Lepidoptera</taxon>
        <taxon>Glossata</taxon>
        <taxon>Ditrysia</taxon>
        <taxon>Papilionoidea</taxon>
        <taxon>Nymphalidae</taxon>
        <taxon>Satyrinae</taxon>
        <taxon>Satyrini</taxon>
        <taxon>Parargina</taxon>
        <taxon>Pararge</taxon>
    </lineage>
</organism>
<dbReference type="EMBL" id="CAKXAJ010008569">
    <property type="protein sequence ID" value="CAH2210890.1"/>
    <property type="molecule type" value="Genomic_DNA"/>
</dbReference>